<reference evidence="3" key="1">
    <citation type="submission" date="2016-10" db="EMBL/GenBank/DDBJ databases">
        <authorList>
            <person name="Varghese N."/>
            <person name="Submissions S."/>
        </authorList>
    </citation>
    <scope>NUCLEOTIDE SEQUENCE [LARGE SCALE GENOMIC DNA]</scope>
    <source>
        <strain evidence="3">DSM 2179</strain>
    </source>
</reference>
<keyword evidence="2" id="KW-0378">Hydrolase</keyword>
<keyword evidence="2" id="KW-0540">Nuclease</keyword>
<sequence>MEIIGMILLGLAVYGIVCFFQKREKQTIPSLVRIHYPFFAIDVETANKNKNSICSIAIAWIENNKVYARQWYVKPPTTYFEFTYLHNITYDMVKDMPTFDIVWTTKIAPLVKSKFLAAHYAHFDMKAIDDTLRFYNLSIRKNNFIIYDSCIASREAFPKLPNHKLNTVCSYLQIPLDHHDALSDVMACANILNIINTKCPRAISSMLFDQVTDKQMYNSYFFK</sequence>
<dbReference type="InterPro" id="IPR012337">
    <property type="entry name" value="RNaseH-like_sf"/>
</dbReference>
<dbReference type="STRING" id="84035.SAMN05660742_11187"/>
<dbReference type="RefSeq" id="WP_091831904.1">
    <property type="nucleotide sequence ID" value="NZ_FNZK01000011.1"/>
</dbReference>
<keyword evidence="3" id="KW-1185">Reference proteome</keyword>
<feature type="domain" description="Exonuclease" evidence="1">
    <location>
        <begin position="37"/>
        <end position="202"/>
    </location>
</feature>
<dbReference type="GO" id="GO:0005829">
    <property type="term" value="C:cytosol"/>
    <property type="evidence" value="ECO:0007669"/>
    <property type="project" value="TreeGrafter"/>
</dbReference>
<dbReference type="GO" id="GO:0008408">
    <property type="term" value="F:3'-5' exonuclease activity"/>
    <property type="evidence" value="ECO:0007669"/>
    <property type="project" value="TreeGrafter"/>
</dbReference>
<dbReference type="SMART" id="SM00479">
    <property type="entry name" value="EXOIII"/>
    <property type="match status" value="1"/>
</dbReference>
<organism evidence="2 3">
    <name type="scientific">Propionispira arboris</name>
    <dbReference type="NCBI Taxonomy" id="84035"/>
    <lineage>
        <taxon>Bacteria</taxon>
        <taxon>Bacillati</taxon>
        <taxon>Bacillota</taxon>
        <taxon>Negativicutes</taxon>
        <taxon>Selenomonadales</taxon>
        <taxon>Selenomonadaceae</taxon>
        <taxon>Propionispira</taxon>
    </lineage>
</organism>
<dbReference type="PANTHER" id="PTHR30231:SF42">
    <property type="entry name" value="EXONUCLEASE"/>
    <property type="match status" value="1"/>
</dbReference>
<gene>
    <name evidence="2" type="ORF">SAMN05660742_11187</name>
</gene>
<dbReference type="Pfam" id="PF00929">
    <property type="entry name" value="RNase_T"/>
    <property type="match status" value="1"/>
</dbReference>
<keyword evidence="2" id="KW-0269">Exonuclease</keyword>
<dbReference type="GO" id="GO:0003676">
    <property type="term" value="F:nucleic acid binding"/>
    <property type="evidence" value="ECO:0007669"/>
    <property type="project" value="InterPro"/>
</dbReference>
<accession>A0A1H7A5X4</accession>
<dbReference type="InterPro" id="IPR013520">
    <property type="entry name" value="Ribonucl_H"/>
</dbReference>
<evidence type="ECO:0000313" key="2">
    <source>
        <dbReference type="EMBL" id="SEJ59824.1"/>
    </source>
</evidence>
<dbReference type="SUPFAM" id="SSF53098">
    <property type="entry name" value="Ribonuclease H-like"/>
    <property type="match status" value="1"/>
</dbReference>
<evidence type="ECO:0000313" key="3">
    <source>
        <dbReference type="Proteomes" id="UP000199662"/>
    </source>
</evidence>
<dbReference type="AlphaFoldDB" id="A0A1H7A5X4"/>
<dbReference type="EMBL" id="FNZK01000011">
    <property type="protein sequence ID" value="SEJ59824.1"/>
    <property type="molecule type" value="Genomic_DNA"/>
</dbReference>
<evidence type="ECO:0000259" key="1">
    <source>
        <dbReference type="SMART" id="SM00479"/>
    </source>
</evidence>
<dbReference type="PANTHER" id="PTHR30231">
    <property type="entry name" value="DNA POLYMERASE III SUBUNIT EPSILON"/>
    <property type="match status" value="1"/>
</dbReference>
<dbReference type="InterPro" id="IPR036397">
    <property type="entry name" value="RNaseH_sf"/>
</dbReference>
<dbReference type="Gene3D" id="3.30.420.10">
    <property type="entry name" value="Ribonuclease H-like superfamily/Ribonuclease H"/>
    <property type="match status" value="1"/>
</dbReference>
<proteinExistence type="predicted"/>
<dbReference type="Proteomes" id="UP000199662">
    <property type="component" value="Unassembled WGS sequence"/>
</dbReference>
<name>A0A1H7A5X4_9FIRM</name>
<protein>
    <submittedName>
        <fullName evidence="2">Exonuclease</fullName>
    </submittedName>
</protein>